<evidence type="ECO:0000256" key="13">
    <source>
        <dbReference type="ARBA" id="ARBA00042775"/>
    </source>
</evidence>
<dbReference type="KEGG" id="pect:BN1012_Phect2810"/>
<evidence type="ECO:0000256" key="2">
    <source>
        <dbReference type="ARBA" id="ARBA00018370"/>
    </source>
</evidence>
<evidence type="ECO:0000256" key="1">
    <source>
        <dbReference type="ARBA" id="ARBA00004382"/>
    </source>
</evidence>
<sequence>MLEKLRKNASGFVAQIFIGLLVLSFAVWGINDIFTGSVDRTVATVGDEEIDGGLFLFEYRRDLNQRSQSFGRQLSLNEGQTLGFDRRVLEQMVGRTALDVTARNLGLAAGEDLVIEDIRNDPAFQGPTGQFDANTFQQTLFSNGISEAFLIDDRKRFIARQQLIESISADVEVSTGFAQRMYAVLNERRKAKYVVLTPDTVDAPGQPTDEELTNFYEVRGQGLFREPEYRSFSYVLMTPDTVAQSIEIPEEALRDEYSLRKAEFDQVERRTIEQISYPTLEEAQAARDSMNEGKTFAGLAADAELTPADYQLGTLTRAEIFDTTIAEAAFSLDEGKVSEPVEGPLGFLLIRVGQIIPAVESNFEDVRQQLRDDLAANRAYDELFDLANQVEDARAGGDPLDSAVSVLGMTATNVPEVTQAGLGRNGQRVSELPADEAILAAAYEAAVGEESPMGELADGSFFWVEVTDIAEARTPPLEEVRERVVDTWREEEREASLLRLAADLSARINAGETIAQVASDHGKAPIETPELRRGMTNETFSRIAINNLFSIGEGEATYGPVGFGNSVLVMQVTEVTSGDALEADDAFDGFRERLSAGFADDLMVQYINAIRADLGVEINQAAIDYVIGGEGINQGGGY</sequence>
<dbReference type="OrthoDB" id="9768393at2"/>
<evidence type="ECO:0000256" key="10">
    <source>
        <dbReference type="ARBA" id="ARBA00031484"/>
    </source>
</evidence>
<evidence type="ECO:0000256" key="9">
    <source>
        <dbReference type="ARBA" id="ARBA00030642"/>
    </source>
</evidence>
<keyword evidence="14 17" id="KW-0413">Isomerase</keyword>
<dbReference type="Pfam" id="PF13624">
    <property type="entry name" value="SurA_N_3"/>
    <property type="match status" value="1"/>
</dbReference>
<feature type="transmembrane region" description="Helical" evidence="15">
    <location>
        <begin position="12"/>
        <end position="30"/>
    </location>
</feature>
<keyword evidence="6 15" id="KW-1133">Transmembrane helix</keyword>
<dbReference type="InterPro" id="IPR027304">
    <property type="entry name" value="Trigger_fact/SurA_dom_sf"/>
</dbReference>
<evidence type="ECO:0000256" key="3">
    <source>
        <dbReference type="ARBA" id="ARBA00022475"/>
    </source>
</evidence>
<dbReference type="Proteomes" id="UP000032160">
    <property type="component" value="Chromosome I"/>
</dbReference>
<dbReference type="GO" id="GO:0003755">
    <property type="term" value="F:peptidyl-prolyl cis-trans isomerase activity"/>
    <property type="evidence" value="ECO:0007669"/>
    <property type="project" value="UniProtKB-KW"/>
</dbReference>
<dbReference type="SUPFAM" id="SSF54534">
    <property type="entry name" value="FKBP-like"/>
    <property type="match status" value="1"/>
</dbReference>
<dbReference type="Gene3D" id="1.10.4030.10">
    <property type="entry name" value="Porin chaperone SurA, peptide-binding domain"/>
    <property type="match status" value="1"/>
</dbReference>
<evidence type="ECO:0000256" key="14">
    <source>
        <dbReference type="PROSITE-ProRule" id="PRU00278"/>
    </source>
</evidence>
<reference evidence="17 18" key="1">
    <citation type="journal article" date="2014" name="Front. Genet.">
        <title>Genome and metabolic network of "Candidatus Phaeomarinobacter ectocarpi" Ec32, a new candidate genus of Alphaproteobacteria frequently associated with brown algae.</title>
        <authorList>
            <person name="Dittami S.M."/>
            <person name="Barbeyron T."/>
            <person name="Boyen C."/>
            <person name="Cambefort J."/>
            <person name="Collet G."/>
            <person name="Delage L."/>
            <person name="Gobet A."/>
            <person name="Groisillier A."/>
            <person name="Leblanc C."/>
            <person name="Michel G."/>
            <person name="Scornet D."/>
            <person name="Siegel A."/>
            <person name="Tapia J.E."/>
            <person name="Tonon T."/>
        </authorList>
    </citation>
    <scope>NUCLEOTIDE SEQUENCE [LARGE SCALE GENOMIC DNA]</scope>
    <source>
        <strain evidence="17 18">Ec32</strain>
    </source>
</reference>
<keyword evidence="7 15" id="KW-0472">Membrane</keyword>
<comment type="subcellular location">
    <subcellularLocation>
        <location evidence="1">Cell inner membrane</location>
        <topology evidence="1">Single-pass type II membrane protein</topology>
        <orientation evidence="1">Periplasmic side</orientation>
    </subcellularLocation>
</comment>
<dbReference type="InterPro" id="IPR046357">
    <property type="entry name" value="PPIase_dom_sf"/>
</dbReference>
<dbReference type="SUPFAM" id="SSF109998">
    <property type="entry name" value="Triger factor/SurA peptide-binding domain-like"/>
    <property type="match status" value="1"/>
</dbReference>
<proteinExistence type="inferred from homology"/>
<keyword evidence="14" id="KW-0697">Rotamase</keyword>
<keyword evidence="5 15" id="KW-0812">Transmembrane</keyword>
<evidence type="ECO:0000259" key="16">
    <source>
        <dbReference type="PROSITE" id="PS50198"/>
    </source>
</evidence>
<dbReference type="RefSeq" id="WP_043948927.1">
    <property type="nucleotide sequence ID" value="NZ_HG966617.1"/>
</dbReference>
<evidence type="ECO:0000256" key="11">
    <source>
        <dbReference type="ARBA" id="ARBA00038408"/>
    </source>
</evidence>
<protein>
    <recommendedName>
        <fullName evidence="2">Parvulin-like PPIase</fullName>
    </recommendedName>
    <alternativeName>
        <fullName evidence="9">Peptidyl-prolyl cis-trans isomerase plp</fullName>
    </alternativeName>
    <alternativeName>
        <fullName evidence="12">Periplasmic chaperone PpiD</fullName>
    </alternativeName>
    <alternativeName>
        <fullName evidence="13">Periplasmic folding chaperone</fullName>
    </alternativeName>
    <alternativeName>
        <fullName evidence="10">Rotamase plp</fullName>
    </alternativeName>
</protein>
<dbReference type="PANTHER" id="PTHR47529:SF1">
    <property type="entry name" value="PERIPLASMIC CHAPERONE PPID"/>
    <property type="match status" value="1"/>
</dbReference>
<dbReference type="HOGENOM" id="CLU_023843_2_1_5"/>
<name>X5MAQ9_9HYPH</name>
<evidence type="ECO:0000256" key="7">
    <source>
        <dbReference type="ARBA" id="ARBA00023136"/>
    </source>
</evidence>
<dbReference type="Pfam" id="PF13145">
    <property type="entry name" value="Rotamase_2"/>
    <property type="match status" value="1"/>
</dbReference>
<evidence type="ECO:0000256" key="4">
    <source>
        <dbReference type="ARBA" id="ARBA00022519"/>
    </source>
</evidence>
<keyword evidence="18" id="KW-1185">Reference proteome</keyword>
<evidence type="ECO:0000256" key="12">
    <source>
        <dbReference type="ARBA" id="ARBA00040743"/>
    </source>
</evidence>
<dbReference type="PROSITE" id="PS50198">
    <property type="entry name" value="PPIC_PPIASE_2"/>
    <property type="match status" value="1"/>
</dbReference>
<evidence type="ECO:0000256" key="6">
    <source>
        <dbReference type="ARBA" id="ARBA00022989"/>
    </source>
</evidence>
<dbReference type="AlphaFoldDB" id="X5MAQ9"/>
<dbReference type="PANTHER" id="PTHR47529">
    <property type="entry name" value="PEPTIDYL-PROLYL CIS-TRANS ISOMERASE D"/>
    <property type="match status" value="1"/>
</dbReference>
<dbReference type="STRING" id="1458461.BN1012_Phect2810"/>
<dbReference type="InterPro" id="IPR052029">
    <property type="entry name" value="PpiD_chaperone"/>
</dbReference>
<gene>
    <name evidence="17" type="ORF">BN1012_Phect2810</name>
</gene>
<evidence type="ECO:0000313" key="18">
    <source>
        <dbReference type="Proteomes" id="UP000032160"/>
    </source>
</evidence>
<dbReference type="GO" id="GO:0005886">
    <property type="term" value="C:plasma membrane"/>
    <property type="evidence" value="ECO:0007669"/>
    <property type="project" value="UniProtKB-SubCell"/>
</dbReference>
<feature type="domain" description="PpiC" evidence="16">
    <location>
        <begin position="227"/>
        <end position="354"/>
    </location>
</feature>
<keyword evidence="4" id="KW-0997">Cell inner membrane</keyword>
<organism evidence="17 18">
    <name type="scientific">Candidatus Phaeomarinibacter ectocarpi</name>
    <dbReference type="NCBI Taxonomy" id="1458461"/>
    <lineage>
        <taxon>Bacteria</taxon>
        <taxon>Pseudomonadati</taxon>
        <taxon>Pseudomonadota</taxon>
        <taxon>Alphaproteobacteria</taxon>
        <taxon>Hyphomicrobiales</taxon>
        <taxon>Parvibaculaceae</taxon>
        <taxon>Candidatus Phaeomarinibacter</taxon>
    </lineage>
</organism>
<keyword evidence="3" id="KW-1003">Cell membrane</keyword>
<evidence type="ECO:0000256" key="15">
    <source>
        <dbReference type="SAM" id="Phobius"/>
    </source>
</evidence>
<comment type="similarity">
    <text evidence="11">Belongs to the PpiD chaperone family.</text>
</comment>
<accession>X5MAQ9</accession>
<keyword evidence="8" id="KW-0143">Chaperone</keyword>
<evidence type="ECO:0000256" key="5">
    <source>
        <dbReference type="ARBA" id="ARBA00022692"/>
    </source>
</evidence>
<evidence type="ECO:0000256" key="8">
    <source>
        <dbReference type="ARBA" id="ARBA00023186"/>
    </source>
</evidence>
<evidence type="ECO:0000313" key="17">
    <source>
        <dbReference type="EMBL" id="CDO61023.1"/>
    </source>
</evidence>
<dbReference type="EMBL" id="HG966617">
    <property type="protein sequence ID" value="CDO61023.1"/>
    <property type="molecule type" value="Genomic_DNA"/>
</dbReference>
<dbReference type="Gene3D" id="3.10.50.40">
    <property type="match status" value="1"/>
</dbReference>
<dbReference type="InterPro" id="IPR000297">
    <property type="entry name" value="PPIase_PpiC"/>
</dbReference>